<evidence type="ECO:0000313" key="7">
    <source>
        <dbReference type="EMBL" id="KAI6653552.1"/>
    </source>
</evidence>
<evidence type="ECO:0000259" key="4">
    <source>
        <dbReference type="Pfam" id="PF12624"/>
    </source>
</evidence>
<dbReference type="Proteomes" id="UP001165289">
    <property type="component" value="Unassembled WGS sequence"/>
</dbReference>
<reference evidence="7 8" key="1">
    <citation type="journal article" date="2023" name="BMC Biol.">
        <title>The compact genome of the sponge Oopsacas minuta (Hexactinellida) is lacking key metazoan core genes.</title>
        <authorList>
            <person name="Santini S."/>
            <person name="Schenkelaars Q."/>
            <person name="Jourda C."/>
            <person name="Duchesne M."/>
            <person name="Belahbib H."/>
            <person name="Rocher C."/>
            <person name="Selva M."/>
            <person name="Riesgo A."/>
            <person name="Vervoort M."/>
            <person name="Leys S.P."/>
            <person name="Kodjabachian L."/>
            <person name="Le Bivic A."/>
            <person name="Borchiellini C."/>
            <person name="Claverie J.M."/>
            <person name="Renard E."/>
        </authorList>
    </citation>
    <scope>NUCLEOTIDE SEQUENCE [LARGE SCALE GENOMIC DNA]</scope>
    <source>
        <strain evidence="7">SPO-2</strain>
    </source>
</reference>
<accession>A0AAV7JX68</accession>
<evidence type="ECO:0000313" key="8">
    <source>
        <dbReference type="Proteomes" id="UP001165289"/>
    </source>
</evidence>
<feature type="domain" description="Vacuolar protein sorting-associated protein 13 VPS13 adaptor binding" evidence="6">
    <location>
        <begin position="2683"/>
        <end position="3239"/>
    </location>
</feature>
<dbReference type="PROSITE" id="PS50231">
    <property type="entry name" value="RICIN_B_LECTIN"/>
    <property type="match status" value="1"/>
</dbReference>
<dbReference type="InterPro" id="IPR026854">
    <property type="entry name" value="VPS13_N"/>
</dbReference>
<keyword evidence="8" id="KW-1185">Reference proteome</keyword>
<comment type="similarity">
    <text evidence="1">Belongs to the VPS13 family.</text>
</comment>
<gene>
    <name evidence="7" type="ORF">LOD99_3447</name>
</gene>
<dbReference type="GO" id="GO:0006623">
    <property type="term" value="P:protein targeting to vacuole"/>
    <property type="evidence" value="ECO:0007669"/>
    <property type="project" value="TreeGrafter"/>
</dbReference>
<evidence type="ECO:0000256" key="1">
    <source>
        <dbReference type="ARBA" id="ARBA00006545"/>
    </source>
</evidence>
<organism evidence="7 8">
    <name type="scientific">Oopsacas minuta</name>
    <dbReference type="NCBI Taxonomy" id="111878"/>
    <lineage>
        <taxon>Eukaryota</taxon>
        <taxon>Metazoa</taxon>
        <taxon>Porifera</taxon>
        <taxon>Hexactinellida</taxon>
        <taxon>Hexasterophora</taxon>
        <taxon>Lyssacinosida</taxon>
        <taxon>Leucopsacidae</taxon>
        <taxon>Oopsacas</taxon>
    </lineage>
</organism>
<dbReference type="InterPro" id="IPR009543">
    <property type="entry name" value="VPS13_VAB"/>
</dbReference>
<proteinExistence type="inferred from homology"/>
<evidence type="ECO:0000256" key="2">
    <source>
        <dbReference type="ARBA" id="ARBA00022448"/>
    </source>
</evidence>
<keyword evidence="2" id="KW-0813">Transport</keyword>
<dbReference type="Pfam" id="PF12624">
    <property type="entry name" value="VPS13_N"/>
    <property type="match status" value="1"/>
</dbReference>
<feature type="domain" description="VPS13-like middle region" evidence="5">
    <location>
        <begin position="2088"/>
        <end position="2503"/>
    </location>
</feature>
<dbReference type="PANTHER" id="PTHR16166">
    <property type="entry name" value="VACUOLAR PROTEIN SORTING-ASSOCIATED PROTEIN VPS13"/>
    <property type="match status" value="1"/>
</dbReference>
<sequence length="4057" mass="462606">MLESVIAYILRSYLGEYLENVATDQLSFLLLSGCVEIENLPVKTDGIRKLRLPIGIKGGFVSKLKLKIPLSAMKSQPWEVVIQGLYVIIEPEELAKINEEDEIQFEKANKMKRLKKMEESWKEEQKQQNSDGSWTSKLFATILENLQVSIEQVHIRYEERNSADLPYSLGVRIAKLAAHSTDENWNQNFTSNRAKSWKLVELTNLEVYTDNISHHNITFLPLDLPHIMDSLGLIQDSNIPYKGPGKCSHHDKLYSFSSLLEPVSCRAKVIRNRNPHPLQIDNGPRYQLYIELPNVKMSLSKLQYQSFIGTGNAFDMYYRSIAVRKWRPDVPVKENPRAWWHFAVKVHQTRISERNYRKSWEFILNRVSTIIFYTKTYKQYLLGSVWLDSTQQSKLAAIEDELSYDEISILRRIVMSQVEEILLADGSNSGSVYSNYASYWSSWLPSNWGGAPTLSEAPSKAASPDQISSELPNFSRSEFEEELDEFLELDSQTSNSFLFRDHQFASACFSMQEGSLSLYDPSNTIQGIIDMNFSHLKLVMAVRPRINYYRFDLSLASIQILDKHHLTSFFPVLVGPIRTKSCSASELFSLCIVKRKSKKFADLSISGRSQPLEAICNMNIVSLLQEFFKLPFIPSGSNLEENLTHIMREKIKALKSYTMKEIRPVIAEALQDDRWWSSKHLNLDLEISAPLFVLPEDFWLEESRAIIIDLGLFSLKTLQENNVVSSSMELDNESDDDFGTPVGTITPQELPTSPANKTDAFEEYFTKVVLNTLYDRYQLDVKNLQILVTNNYNSESCKLAYNQSSTPLHVLDKLTVSLQLCRRLRFTCDPSESNIAITGALPRLDIHIDEAKFNTILRIQENFMKTLINNPRKHSTTVVTIPKITSHVDCSPSKQMSTSILWVQDQNYSWDVEKKNFLMETKLLDASFTLQEVTLSFSHHNRTIIQLRVPGIQLTHIQRPYDYNQSLSIQDVFVADVLQRFGTQYELLIYSQGREKYYSEENGNLIYSSSISHIDKSVSNEMFYSIAQDKVCESNALLKLDRQVIFKESPNSKYPYDIVKINAAFTSLDIIANQETLVELLAFFNSLPIQNINKQPIHIQDTQVVAQTQPDPDQTLTEMSAKFQCLTAKFVCSEGPNDLKEVGIIRGYGLNLELVAHEEISMTGHLRGISLESIMENDVNHKRLLSVGQLDQSSSENNIENAFNFKVLYKSLSKQLALDFELASVHYTHSSIFLSSVQQCFSEFQYYFTRARESLESAAKDMAYSLFHKVESLEPLSPENTPTNVFVDNIQISYNILVNAPTLQLENQENCADKFIFNLGEITITNRSASNNNPNFEHIIISVRNVFMLAKIQNQSYRILENTNSKISVVRKLNTSVSMLECEFLSEIPIPDFNISPQVELVIFSNFDEDIQVTLHKMCFDTLMEILQQNSNPSKTLLTAKSVSESQILGSDTVIEDEDFKSIFFWAGCQIHNITLTISQDIGLETKKIVAFSTSDFSASIYQEQPYLYTIDTKLGGVRGYDLLNDKKRTFLVTSYLQDYTTYPEAFCQYSTLPETISYKSPLRAYELSLNEINISSHKPEQPPLKTQDLVSTKITLVDSNHPEYSNVYQDIPTHATINMNHIHIIINLQTWVLLLDFFDITPHNDNLITPLPSVIKSPILSPQPLIPFKPLSSLSPLSSQVFTEYSIPPLPLRDPDEDEIISIPASACSSVRSNSIPLNNRSKFSIMVDVSINSLIAIFNKSIYPLTCNSATGFKSSIKMEKGDVNIVGELGKASLIDLSPHGELYREKFVTHGENALYFEFFKYGESDNNLVREFDMRANFRMASVRYVHTKRFMNENLAFCQHFFQLIDAFQRMKANSNGNVSFSGPERHPRIKLDVSAASPIIFIPSHGLSPYLFIGELGHITVSNVFLFDGRKGTWTQRNRNSPYRSPEKSYKVSPLHIKEHSLIEDSQYKGPCLLDLMRIELQGNDVFTAMFDVENSVFVREDSKILKEKLNYRVVFEHNLHMPMCHTVPNFRFEIYISDSHCMLDKKQMDAFKTFLGKNLGEDLGEFERPTSVIRDPIVFEDFEDRWVELSFCFNFQHVCLEFVSSRATHKDDIDQFLSRFYMHNTTLQIELYSDSTKDIDFISREMSIVDVRYDDYVESQKPSIYRKVLLTRNAFENDPSTSSLQVEVHVKLNPQRMEYTIILNNLRMIFMMDLALLCWSFVADSSEEFHHLFDIPKLPKHSTLSSSMQSPPSQKSRDLQIKVSVTETDFVIIEDLTSPDSQALVCKGITVMTFTSNPTYEFTWNMHGVELFSCCFASEEETALSIIDPLNITIEIPRNHKLCHSYPLHIEVQTVNTRLSYNDMKLFAAIFKSISSILHVHQMSSSSYETPENTMAESNVIDSSTRPDIFDSYVMVEKVPKAKLREKSNEKKSEHSTFGEITVHINEFKLVLIDDCGNCDIPLGELNVDHLSVIQSLYPPYIGHSNVKLATNYYNRNNSAWEPLVEPFKVTSEWKREIKSKLARGEEDVRYPYYTYTLLSDEIILLNFTSSFLDILKDTQSSWGEDLTQSIDQQPLGLPMTGSMSNQGKLQSHGSATQLSSLAVRSISGFNFRKRKPFIPFRLENNTGLPLRFATLTKNPYKVSHHSSMLYEPSMHYLNSELRGWLDVPAGSSLSFAFEKKSKIRHQHLQIKTIHLLVVEVEGWKETKTPVSADQVGIVFRDLKPRNTSYPSVKLIFSIKLDGAQKVINVRTPIAVKNELKFEMEIKLTGELPNQTTHEFSLKPDCFASIPLNRQQSNIFIRPRGWGAQYPSHPLNLDAVERSDLWRVCVPFGPKDHKAHKQSFIYTYSVTEIRKAGLTSTPLVFKTIMLTHPFIIENLLPHDISVEICDLNQTKNIKPGASMPIISFTPSRGFSFYLHMDNFQPSHKINISPFYSESPTVQHEIIRDVDNRQLQLTVSVSVEKCPARKISIMAPYWLINRSNLPLIFREDNSESEAAGQFQAHETARSIIALPFSFISSDATVAQCQMRLGKSPLIPDGRPSWSGNFRLHSQGGVVLLYVLVSSNTVPIEYQLAVEITKGSGKYKDISMVTFINRFQLENLTSLPIRYLQNCQFENDHELIEFTDSTKQIIMPNSITSFNWPRSDRDNFLRVKYEEIAGVFWSGPFKVVEEDTFVLSLKSKEDNLYFIRVNIRQKNYAYIIRFSDTQNIPPPFIIQNYSQVPIYYIQRSIALSHKHCIKPGQSKAYAWDEILSEQKLKIFVDDIDQNVIYDPVIQSEQHKLGYENFFYIALYDTFCKESPIPGEQLVLSIEPKTHKVIFTRKSNHHSQQWRMTGAGRIQHVSSLKQGYNLVLDINDSRKSGILSAACIPLVLKDKDEKRDLTQKWEFNDGLLTLANPPHQCVCAKMVSVSVLPYDAVLVANPKAVHSLKEGLSLPPNHHIRTLKCKPGSGMLSVRISTKGPSNIIRITDNNPIYHHLNISPHNWNKPESKVNSIMKLLIDEESLGSPYEFLFICESMKGIGLSLISNGEELTYNSFDNVIALYKRTNKSEIFEINIADVQVDDQTAGIHTNTIFYVEDSEDNRKQAFSISLERLFDSSPGFYFFKFLHIQLKNYVLTIDERILFKLLLLFGLGQMSSSDQQPSSDLIRTFPIENPSDTKYFYFRDIFIDSTKLNTSVITVSNLSPQLQAIKSQLGIKMVKFQATISLTDYQRKHNFDRLQEHIASICYHYKTCLTGQALKVLGSVDFLGNPVGLFNDLTKGITGLIMFRHGFSGLLRDVTHGLSDSTSKLTGSAGNLVSYMTFDKQYQKEREDLNPVLASSAQHLGAGLNSFASGMFGGITSIITSPYQGAQDGLLGFMTGVGKGVVGTIAKPIAGTLDLVSNTSAALRVQTLSSNEPHERKRLPRCCAGAGGVLPIYTGRSAKGVHYFSQFCEWESAGGSFISLEDVRHDTNEYIQVVISTCALYFINVTRKQKNLLTTDVQVIIRLSRLKSINICSKPMACDKDHIVYLHHLEFEVLYDDDKPKIYQIPCHSHEVAIKLNQIVEYAKHLREEEKQVIPTTSFEDYW</sequence>
<feature type="domain" description="Chorein N-terminal" evidence="4">
    <location>
        <begin position="1"/>
        <end position="1639"/>
    </location>
</feature>
<dbReference type="Pfam" id="PF25036">
    <property type="entry name" value="VPS13_VAB"/>
    <property type="match status" value="1"/>
</dbReference>
<dbReference type="InterPro" id="IPR056747">
    <property type="entry name" value="VPS13-like_M"/>
</dbReference>
<evidence type="ECO:0000259" key="5">
    <source>
        <dbReference type="Pfam" id="PF25033"/>
    </source>
</evidence>
<evidence type="ECO:0000256" key="3">
    <source>
        <dbReference type="ARBA" id="ARBA00023055"/>
    </source>
</evidence>
<keyword evidence="3" id="KW-0445">Lipid transport</keyword>
<dbReference type="Pfam" id="PF25033">
    <property type="entry name" value="VPS13_M"/>
    <property type="match status" value="2"/>
</dbReference>
<dbReference type="EMBL" id="JAKMXF010000266">
    <property type="protein sequence ID" value="KAI6653552.1"/>
    <property type="molecule type" value="Genomic_DNA"/>
</dbReference>
<dbReference type="PANTHER" id="PTHR16166:SF141">
    <property type="entry name" value="INTERMEMBRANE LIPID TRANSFER PROTEIN VPS13D"/>
    <property type="match status" value="1"/>
</dbReference>
<evidence type="ECO:0000259" key="6">
    <source>
        <dbReference type="Pfam" id="PF25036"/>
    </source>
</evidence>
<dbReference type="GO" id="GO:0006869">
    <property type="term" value="P:lipid transport"/>
    <property type="evidence" value="ECO:0007669"/>
    <property type="project" value="UniProtKB-KW"/>
</dbReference>
<dbReference type="GO" id="GO:0045053">
    <property type="term" value="P:protein retention in Golgi apparatus"/>
    <property type="evidence" value="ECO:0007669"/>
    <property type="project" value="TreeGrafter"/>
</dbReference>
<dbReference type="GO" id="GO:0007005">
    <property type="term" value="P:mitochondrion organization"/>
    <property type="evidence" value="ECO:0007669"/>
    <property type="project" value="TreeGrafter"/>
</dbReference>
<dbReference type="InterPro" id="IPR026847">
    <property type="entry name" value="VPS13"/>
</dbReference>
<name>A0AAV7JX68_9METZ</name>
<protein>
    <submittedName>
        <fullName evidence="7">Vacuolar protein sorting-associated protein 13D</fullName>
    </submittedName>
</protein>
<comment type="caution">
    <text evidence="7">The sequence shown here is derived from an EMBL/GenBank/DDBJ whole genome shotgun (WGS) entry which is preliminary data.</text>
</comment>
<feature type="domain" description="VPS13-like middle region" evidence="5">
    <location>
        <begin position="1753"/>
        <end position="2049"/>
    </location>
</feature>